<dbReference type="Pfam" id="PF05876">
    <property type="entry name" value="GpA_ATPase"/>
    <property type="match status" value="1"/>
</dbReference>
<dbReference type="GO" id="GO:0016887">
    <property type="term" value="F:ATP hydrolysis activity"/>
    <property type="evidence" value="ECO:0007669"/>
    <property type="project" value="InterPro"/>
</dbReference>
<sequence length="609" mass="69930">MSKKSQVNLSKIVLEEIVRMIAPPKKMTISQWADENRMLSDEASAEKGKWNTDRAPYQREMMDSISDVRTEKTVIMCGIQLGKTEFLLNMLGYFIDIEPSPMMYVMPQLDLCKDFAKTRVMSMVRDTPCLTNKISDSSKRDGKNNTLMKMFPGGWLKIAGANSEASLRSAPLRVILMDEVDAYPPSAGTGGDPSQLADGRTSNFWNRKVVMVSSPLVKGESRIEFEYEESTQEEWHHKCISCGEYVAITIDLFNPNNYTLTCPYCGSVHTEYEWKREKGKWIAKYPERRTRGFHLTSFSSPWVPWDRLADEYVKAKKKEELMRVFVNTRLGLPYEKAKEEQLDYEVIKDRRETYEAQVPDDVLVLTAGVDTQDNRLECEIVGWGVGEESWGIEYKVFYGDPGQKAVWDQLDDYLQTTFRFKDGSGIRVSCTCIDSGGHYTSDVYDFTKVREHRRIYAIKGKGGVGIPLIYHQTYTKRNKAVLFILGVDDGKEMLQSRLKLENIGGVNDGYCHFPMGEEGEYIRGYTEDYFKGLTSEVQVEEMTKRGKKIYWEKKSTSIRNESLDVRNYAQAAIKIFNPNFELLKKQGVTGTKYEQKIIKKKRRVLSKGL</sequence>
<organism evidence="3 4">
    <name type="scientific">Holtiella tumoricola</name>
    <dbReference type="NCBI Taxonomy" id="3018743"/>
    <lineage>
        <taxon>Bacteria</taxon>
        <taxon>Bacillati</taxon>
        <taxon>Bacillota</taxon>
        <taxon>Clostridia</taxon>
        <taxon>Lachnospirales</taxon>
        <taxon>Cellulosilyticaceae</taxon>
        <taxon>Holtiella</taxon>
    </lineage>
</organism>
<reference evidence="3" key="1">
    <citation type="journal article" date="2023" name="Int. J. Syst. Evol. Microbiol.">
        <title>&lt;i&gt;Holtiella tumoricola&lt;/i&gt; gen. nov. sp. nov., isolated from a human clinical sample.</title>
        <authorList>
            <person name="Allen-Vercoe E."/>
            <person name="Daigneault M.C."/>
            <person name="Vancuren S.J."/>
            <person name="Cochrane K."/>
            <person name="O'Neal L.L."/>
            <person name="Sankaranarayanan K."/>
            <person name="Lawson P.A."/>
        </authorList>
    </citation>
    <scope>NUCLEOTIDE SEQUENCE</scope>
    <source>
        <strain evidence="3">CC70A</strain>
    </source>
</reference>
<evidence type="ECO:0000313" key="4">
    <source>
        <dbReference type="Proteomes" id="UP001169242"/>
    </source>
</evidence>
<dbReference type="InterPro" id="IPR046453">
    <property type="entry name" value="GpA_ATPase"/>
</dbReference>
<dbReference type="EMBL" id="JAQIFT010000047">
    <property type="protein sequence ID" value="MDA3732376.1"/>
    <property type="molecule type" value="Genomic_DNA"/>
</dbReference>
<dbReference type="PANTHER" id="PTHR34413">
    <property type="entry name" value="PROPHAGE TAIL FIBER ASSEMBLY PROTEIN HOMOLOG TFAE-RELATED-RELATED"/>
    <property type="match status" value="1"/>
</dbReference>
<keyword evidence="4" id="KW-1185">Reference proteome</keyword>
<gene>
    <name evidence="3" type="ORF">PBV87_12845</name>
</gene>
<dbReference type="InterPro" id="IPR008866">
    <property type="entry name" value="Phage_lambda_GpA-like"/>
</dbReference>
<accession>A0AA42J1Q1</accession>
<dbReference type="GO" id="GO:0005524">
    <property type="term" value="F:ATP binding"/>
    <property type="evidence" value="ECO:0007669"/>
    <property type="project" value="InterPro"/>
</dbReference>
<dbReference type="GO" id="GO:0004519">
    <property type="term" value="F:endonuclease activity"/>
    <property type="evidence" value="ECO:0007669"/>
    <property type="project" value="InterPro"/>
</dbReference>
<feature type="domain" description="Terminase large subunit GpA endonuclease" evidence="2">
    <location>
        <begin position="290"/>
        <end position="579"/>
    </location>
</feature>
<evidence type="ECO:0000313" key="3">
    <source>
        <dbReference type="EMBL" id="MDA3732376.1"/>
    </source>
</evidence>
<dbReference type="PANTHER" id="PTHR34413:SF2">
    <property type="entry name" value="PROPHAGE TAIL FIBER ASSEMBLY PROTEIN HOMOLOG TFAE-RELATED"/>
    <property type="match status" value="1"/>
</dbReference>
<dbReference type="InterPro" id="IPR046454">
    <property type="entry name" value="GpA_endonuclease"/>
</dbReference>
<dbReference type="HAMAP" id="MF_04144">
    <property type="entry name" value="TERL_LAMBDA"/>
    <property type="match status" value="1"/>
</dbReference>
<name>A0AA42J1Q1_9FIRM</name>
<evidence type="ECO:0000259" key="2">
    <source>
        <dbReference type="Pfam" id="PF20454"/>
    </source>
</evidence>
<evidence type="ECO:0000259" key="1">
    <source>
        <dbReference type="Pfam" id="PF05876"/>
    </source>
</evidence>
<dbReference type="Pfam" id="PF20454">
    <property type="entry name" value="GpA_nuclease"/>
    <property type="match status" value="1"/>
</dbReference>
<dbReference type="RefSeq" id="WP_053983753.1">
    <property type="nucleotide sequence ID" value="NZ_JAQIFT010000047.1"/>
</dbReference>
<comment type="caution">
    <text evidence="3">The sequence shown here is derived from an EMBL/GenBank/DDBJ whole genome shotgun (WGS) entry which is preliminary data.</text>
</comment>
<dbReference type="Proteomes" id="UP001169242">
    <property type="component" value="Unassembled WGS sequence"/>
</dbReference>
<protein>
    <submittedName>
        <fullName evidence="3">Phage terminase large subunit family protein</fullName>
    </submittedName>
</protein>
<dbReference type="InterPro" id="IPR027417">
    <property type="entry name" value="P-loop_NTPase"/>
</dbReference>
<dbReference type="InterPro" id="IPR051220">
    <property type="entry name" value="TFA_Chaperone"/>
</dbReference>
<dbReference type="AlphaFoldDB" id="A0AA42J1Q1"/>
<dbReference type="Gene3D" id="3.40.50.300">
    <property type="entry name" value="P-loop containing nucleotide triphosphate hydrolases"/>
    <property type="match status" value="1"/>
</dbReference>
<feature type="domain" description="Phage terminase large subunit GpA ATPase" evidence="1">
    <location>
        <begin position="44"/>
        <end position="281"/>
    </location>
</feature>
<proteinExistence type="inferred from homology"/>